<evidence type="ECO:0000256" key="1">
    <source>
        <dbReference type="SAM" id="Phobius"/>
    </source>
</evidence>
<dbReference type="Proteomes" id="UP000053947">
    <property type="component" value="Unassembled WGS sequence"/>
</dbReference>
<organism evidence="2 3">
    <name type="scientific">Dehalogenimonas alkenigignens</name>
    <dbReference type="NCBI Taxonomy" id="1217799"/>
    <lineage>
        <taxon>Bacteria</taxon>
        <taxon>Bacillati</taxon>
        <taxon>Chloroflexota</taxon>
        <taxon>Dehalococcoidia</taxon>
        <taxon>Dehalococcoidales</taxon>
        <taxon>Dehalococcoidaceae</taxon>
        <taxon>Dehalogenimonas</taxon>
    </lineage>
</organism>
<comment type="caution">
    <text evidence="2">The sequence shown here is derived from an EMBL/GenBank/DDBJ whole genome shotgun (WGS) entry which is preliminary data.</text>
</comment>
<keyword evidence="1" id="KW-1133">Transmembrane helix</keyword>
<dbReference type="RefSeq" id="WP_058438478.1">
    <property type="nucleotide sequence ID" value="NZ_KQ758903.1"/>
</dbReference>
<keyword evidence="3" id="KW-1185">Reference proteome</keyword>
<feature type="transmembrane region" description="Helical" evidence="1">
    <location>
        <begin position="29"/>
        <end position="51"/>
    </location>
</feature>
<reference evidence="2 3" key="1">
    <citation type="submission" date="2015-06" db="EMBL/GenBank/DDBJ databases">
        <title>Genome sequence of the organohalide-respiring Dehalogenimonas alkenigignens type strain (IP3-3T).</title>
        <authorList>
            <person name="Key T.A."/>
            <person name="Richmond D.P."/>
            <person name="Bowman K.S."/>
            <person name="Cho Y.-J."/>
            <person name="Chun J."/>
            <person name="da Costa M.S."/>
            <person name="Rainey F.A."/>
            <person name="Moe W.M."/>
        </authorList>
    </citation>
    <scope>NUCLEOTIDE SEQUENCE [LARGE SCALE GENOMIC DNA]</scope>
    <source>
        <strain evidence="2 3">IP3-3</strain>
    </source>
</reference>
<proteinExistence type="predicted"/>
<dbReference type="PATRIC" id="fig|1217799.6.peg.590"/>
<dbReference type="AlphaFoldDB" id="A0A0W0GGN6"/>
<dbReference type="EMBL" id="LFDV01000002">
    <property type="protein sequence ID" value="KTB47728.1"/>
    <property type="molecule type" value="Genomic_DNA"/>
</dbReference>
<evidence type="ECO:0000313" key="2">
    <source>
        <dbReference type="EMBL" id="KTB47728.1"/>
    </source>
</evidence>
<dbReference type="STRING" id="1217799.DEALK_05730"/>
<gene>
    <name evidence="2" type="ORF">DEALK_05730</name>
</gene>
<protein>
    <submittedName>
        <fullName evidence="2">Reductive dehalogenase anchoring protein</fullName>
    </submittedName>
</protein>
<sequence length="89" mass="10030">MWLVIGLILGALLIWLVSFMKGKGVTMRWYEWILGLIGLALLLFTVQNYFGSQAELEPTAANMFLLVTGLPALILLAITWQLVIRHKES</sequence>
<evidence type="ECO:0000313" key="3">
    <source>
        <dbReference type="Proteomes" id="UP000053947"/>
    </source>
</evidence>
<keyword evidence="1" id="KW-0472">Membrane</keyword>
<feature type="transmembrane region" description="Helical" evidence="1">
    <location>
        <begin position="63"/>
        <end position="83"/>
    </location>
</feature>
<dbReference type="OrthoDB" id="165575at2"/>
<accession>A0A0W0GGN6</accession>
<name>A0A0W0GGN6_9CHLR</name>
<keyword evidence="1" id="KW-0812">Transmembrane</keyword>